<dbReference type="PANTHER" id="PTHR47990">
    <property type="entry name" value="2-OXOGLUTARATE (2OG) AND FE(II)-DEPENDENT OXYGENASE SUPERFAMILY PROTEIN-RELATED"/>
    <property type="match status" value="1"/>
</dbReference>
<organism evidence="4 5">
    <name type="scientific">Malassezia caprae</name>
    <dbReference type="NCBI Taxonomy" id="1381934"/>
    <lineage>
        <taxon>Eukaryota</taxon>
        <taxon>Fungi</taxon>
        <taxon>Dikarya</taxon>
        <taxon>Basidiomycota</taxon>
        <taxon>Ustilaginomycotina</taxon>
        <taxon>Malasseziomycetes</taxon>
        <taxon>Malasseziales</taxon>
        <taxon>Malasseziaceae</taxon>
        <taxon>Malassezia</taxon>
    </lineage>
</organism>
<name>A0AAF0E848_9BASI</name>
<dbReference type="PRINTS" id="PR00682">
    <property type="entry name" value="IPNSYNTHASE"/>
</dbReference>
<feature type="domain" description="Isopenicillin N synthase-like Fe(2+) 2OG dioxygenase" evidence="2">
    <location>
        <begin position="211"/>
        <end position="302"/>
    </location>
</feature>
<evidence type="ECO:0000313" key="5">
    <source>
        <dbReference type="Proteomes" id="UP001220961"/>
    </source>
</evidence>
<dbReference type="InterPro" id="IPR027443">
    <property type="entry name" value="IPNS-like_sf"/>
</dbReference>
<dbReference type="EMBL" id="CP119908">
    <property type="protein sequence ID" value="WFD18511.1"/>
    <property type="molecule type" value="Genomic_DNA"/>
</dbReference>
<dbReference type="Gene3D" id="2.60.120.330">
    <property type="entry name" value="B-lactam Antibiotic, Isopenicillin N Synthase, Chain"/>
    <property type="match status" value="1"/>
</dbReference>
<evidence type="ECO:0000256" key="1">
    <source>
        <dbReference type="SAM" id="MobiDB-lite"/>
    </source>
</evidence>
<accession>A0AAF0E848</accession>
<dbReference type="Pfam" id="PF14226">
    <property type="entry name" value="DIOX_N"/>
    <property type="match status" value="1"/>
</dbReference>
<gene>
    <name evidence="4" type="ORF">MCAP1_000715</name>
</gene>
<sequence>MSTQSQTASQIPVEPWTPPKETQLKDQVNWAPLYTLDLSQITGEGYSQVPEQIVKDLGDALANVGFIYAENHGLSYDQVLRQYALGQHTFDKISQKDKEDFTADIINTGSYCGYKQTGHWKIENVADSIEQWNFGSAAYQRDVAEKKYPKSIHPFLDEIHEFARFNHDVVVRKILSALSLVLKVPYDYLWNLSKKYETEGDDFLRYMLVHRPPKEDDVASKGVRIQGHTDFGSLTVLWSQPIASLQVLGKDDVWRTVGHKPNALIVNLGDSLHFLSGGYLRATIHRVIAPPEDQLQYRRLNVLYFSMFDNDTKLLPIKESPVAQEAYKSHKFWEERIRNGEPIPTSQEWNAWRISRYGQKHSKLGKDGHHHEVIAGHDVTLYNDTEPKSLPEAISA</sequence>
<feature type="region of interest" description="Disordered" evidence="1">
    <location>
        <begin position="1"/>
        <end position="21"/>
    </location>
</feature>
<evidence type="ECO:0000259" key="2">
    <source>
        <dbReference type="Pfam" id="PF03171"/>
    </source>
</evidence>
<dbReference type="InterPro" id="IPR026992">
    <property type="entry name" value="DIOX_N"/>
</dbReference>
<dbReference type="AlphaFoldDB" id="A0AAF0E848"/>
<dbReference type="SUPFAM" id="SSF51197">
    <property type="entry name" value="Clavaminate synthase-like"/>
    <property type="match status" value="1"/>
</dbReference>
<dbReference type="Pfam" id="PF03171">
    <property type="entry name" value="2OG-FeII_Oxy"/>
    <property type="match status" value="1"/>
</dbReference>
<evidence type="ECO:0008006" key="6">
    <source>
        <dbReference type="Google" id="ProtNLM"/>
    </source>
</evidence>
<dbReference type="Proteomes" id="UP001220961">
    <property type="component" value="Chromosome 1"/>
</dbReference>
<feature type="compositionally biased region" description="Polar residues" evidence="1">
    <location>
        <begin position="1"/>
        <end position="10"/>
    </location>
</feature>
<evidence type="ECO:0000313" key="4">
    <source>
        <dbReference type="EMBL" id="WFD18511.1"/>
    </source>
</evidence>
<feature type="domain" description="Non-haem dioxygenase N-terminal" evidence="3">
    <location>
        <begin position="36"/>
        <end position="142"/>
    </location>
</feature>
<proteinExistence type="predicted"/>
<dbReference type="InterPro" id="IPR050231">
    <property type="entry name" value="Iron_ascorbate_oxido_reductase"/>
</dbReference>
<evidence type="ECO:0000259" key="3">
    <source>
        <dbReference type="Pfam" id="PF14226"/>
    </source>
</evidence>
<reference evidence="4" key="1">
    <citation type="submission" date="2023-03" db="EMBL/GenBank/DDBJ databases">
        <title>Mating type loci evolution in Malassezia.</title>
        <authorList>
            <person name="Coelho M.A."/>
        </authorList>
    </citation>
    <scope>NUCLEOTIDE SEQUENCE</scope>
    <source>
        <strain evidence="4">CBS 10434</strain>
    </source>
</reference>
<dbReference type="InterPro" id="IPR044861">
    <property type="entry name" value="IPNS-like_FE2OG_OXY"/>
</dbReference>
<keyword evidence="5" id="KW-1185">Reference proteome</keyword>
<protein>
    <recommendedName>
        <fullName evidence="6">Clavaminate synthase-like protein</fullName>
    </recommendedName>
</protein>